<keyword evidence="6" id="KW-1185">Reference proteome</keyword>
<sequence>MTVVSDLAPWLVQSRWPTVPIRYVAKLGTGHTPSRQHPEYWEDCTTPWITLADVWQLRDGTRDTITETKEKISRLGLANSAAVLHPAGTVILSRTASVGFSAIMGHDMATSQDFATWTCGPKLLPRYLLHALRAMAPDLRRVAAGSTHKTIYMPDIEQLHIPLPSMEEQQRITDFLDVKTARIDRMILLRQNQVELTGERSTAEIADIITGAAGDFGLVSMRRTVRRIEQGWSPQCEDMEAHPSEWAVLKTSAVSGGRFDAMRHKRLPADLSPNLDYVIHDGDLLMTRGSGSVNNVGVAAIADTGGRRLLLSDLLYRIHPDRGWSARFLAAVLRSAPVRGQVSLLLRGQSGQTIKLRGEDIKEIQVPAAPINVQEKVADQLTAISDESEFMKSALRRSVQLLAERKQALITAAVTGQIDVATACGGGI</sequence>
<keyword evidence="5" id="KW-0255">Endonuclease</keyword>
<dbReference type="EC" id="3.1.21.-" evidence="5"/>
<dbReference type="PANTHER" id="PTHR30408">
    <property type="entry name" value="TYPE-1 RESTRICTION ENZYME ECOKI SPECIFICITY PROTEIN"/>
    <property type="match status" value="1"/>
</dbReference>
<keyword evidence="5" id="KW-0378">Hydrolase</keyword>
<evidence type="ECO:0000313" key="5">
    <source>
        <dbReference type="EMBL" id="MEV4285488.1"/>
    </source>
</evidence>
<dbReference type="GO" id="GO:0016787">
    <property type="term" value="F:hydrolase activity"/>
    <property type="evidence" value="ECO:0007669"/>
    <property type="project" value="UniProtKB-KW"/>
</dbReference>
<comment type="similarity">
    <text evidence="1">Belongs to the type-I restriction system S methylase family.</text>
</comment>
<dbReference type="CDD" id="cd17248">
    <property type="entry name" value="RMtype1_S_AmiI-TRD2-CR2_like"/>
    <property type="match status" value="1"/>
</dbReference>
<dbReference type="RefSeq" id="WP_364446083.1">
    <property type="nucleotide sequence ID" value="NZ_JBFARM010000002.1"/>
</dbReference>
<dbReference type="SUPFAM" id="SSF116734">
    <property type="entry name" value="DNA methylase specificity domain"/>
    <property type="match status" value="2"/>
</dbReference>
<organism evidence="5 6">
    <name type="scientific">Nonomuraea bangladeshensis</name>
    <dbReference type="NCBI Taxonomy" id="404385"/>
    <lineage>
        <taxon>Bacteria</taxon>
        <taxon>Bacillati</taxon>
        <taxon>Actinomycetota</taxon>
        <taxon>Actinomycetes</taxon>
        <taxon>Streptosporangiales</taxon>
        <taxon>Streptosporangiaceae</taxon>
        <taxon>Nonomuraea</taxon>
    </lineage>
</organism>
<accession>A0ABV3GYX4</accession>
<dbReference type="EMBL" id="JBFARM010000002">
    <property type="protein sequence ID" value="MEV4285488.1"/>
    <property type="molecule type" value="Genomic_DNA"/>
</dbReference>
<evidence type="ECO:0000259" key="4">
    <source>
        <dbReference type="Pfam" id="PF01420"/>
    </source>
</evidence>
<proteinExistence type="inferred from homology"/>
<dbReference type="Gene3D" id="3.90.220.20">
    <property type="entry name" value="DNA methylase specificity domains"/>
    <property type="match status" value="2"/>
</dbReference>
<comment type="caution">
    <text evidence="5">The sequence shown here is derived from an EMBL/GenBank/DDBJ whole genome shotgun (WGS) entry which is preliminary data.</text>
</comment>
<dbReference type="InterPro" id="IPR000055">
    <property type="entry name" value="Restrct_endonuc_typeI_TRD"/>
</dbReference>
<keyword evidence="5" id="KW-0540">Nuclease</keyword>
<feature type="domain" description="Type I restriction modification DNA specificity" evidence="4">
    <location>
        <begin position="15"/>
        <end position="181"/>
    </location>
</feature>
<dbReference type="InterPro" id="IPR044946">
    <property type="entry name" value="Restrct_endonuc_typeI_TRD_sf"/>
</dbReference>
<protein>
    <submittedName>
        <fullName evidence="5">Restriction endonuclease subunit S</fullName>
        <ecNumber evidence="5">3.1.21.-</ecNumber>
    </submittedName>
</protein>
<evidence type="ECO:0000313" key="6">
    <source>
        <dbReference type="Proteomes" id="UP001552427"/>
    </source>
</evidence>
<keyword evidence="3" id="KW-0238">DNA-binding</keyword>
<name>A0ABV3GYX4_9ACTN</name>
<evidence type="ECO:0000256" key="3">
    <source>
        <dbReference type="ARBA" id="ARBA00023125"/>
    </source>
</evidence>
<evidence type="ECO:0000256" key="2">
    <source>
        <dbReference type="ARBA" id="ARBA00022747"/>
    </source>
</evidence>
<dbReference type="GO" id="GO:0004519">
    <property type="term" value="F:endonuclease activity"/>
    <property type="evidence" value="ECO:0007669"/>
    <property type="project" value="UniProtKB-KW"/>
</dbReference>
<evidence type="ECO:0000256" key="1">
    <source>
        <dbReference type="ARBA" id="ARBA00010923"/>
    </source>
</evidence>
<dbReference type="Proteomes" id="UP001552427">
    <property type="component" value="Unassembled WGS sequence"/>
</dbReference>
<dbReference type="InterPro" id="IPR052021">
    <property type="entry name" value="Type-I_RS_S_subunit"/>
</dbReference>
<gene>
    <name evidence="5" type="ORF">AB0K40_08270</name>
</gene>
<dbReference type="Pfam" id="PF01420">
    <property type="entry name" value="Methylase_S"/>
    <property type="match status" value="1"/>
</dbReference>
<keyword evidence="2" id="KW-0680">Restriction system</keyword>
<reference evidence="5 6" key="1">
    <citation type="submission" date="2024-06" db="EMBL/GenBank/DDBJ databases">
        <title>The Natural Products Discovery Center: Release of the First 8490 Sequenced Strains for Exploring Actinobacteria Biosynthetic Diversity.</title>
        <authorList>
            <person name="Kalkreuter E."/>
            <person name="Kautsar S.A."/>
            <person name="Yang D."/>
            <person name="Bader C.D."/>
            <person name="Teijaro C.N."/>
            <person name="Fluegel L."/>
            <person name="Davis C.M."/>
            <person name="Simpson J.R."/>
            <person name="Lauterbach L."/>
            <person name="Steele A.D."/>
            <person name="Gui C."/>
            <person name="Meng S."/>
            <person name="Li G."/>
            <person name="Viehrig K."/>
            <person name="Ye F."/>
            <person name="Su P."/>
            <person name="Kiefer A.F."/>
            <person name="Nichols A."/>
            <person name="Cepeda A.J."/>
            <person name="Yan W."/>
            <person name="Fan B."/>
            <person name="Jiang Y."/>
            <person name="Adhikari A."/>
            <person name="Zheng C.-J."/>
            <person name="Schuster L."/>
            <person name="Cowan T.M."/>
            <person name="Smanski M.J."/>
            <person name="Chevrette M.G."/>
            <person name="De Carvalho L.P.S."/>
            <person name="Shen B."/>
        </authorList>
    </citation>
    <scope>NUCLEOTIDE SEQUENCE [LARGE SCALE GENOMIC DNA]</scope>
    <source>
        <strain evidence="5 6">NPDC049574</strain>
    </source>
</reference>
<dbReference type="PANTHER" id="PTHR30408:SF12">
    <property type="entry name" value="TYPE I RESTRICTION ENZYME MJAVIII SPECIFICITY SUBUNIT"/>
    <property type="match status" value="1"/>
</dbReference>